<dbReference type="Proteomes" id="UP000749471">
    <property type="component" value="Unassembled WGS sequence"/>
</dbReference>
<dbReference type="RefSeq" id="WP_216518855.1">
    <property type="nucleotide sequence ID" value="NZ_JAHLPM010000006.1"/>
</dbReference>
<keyword evidence="4" id="KW-1185">Reference proteome</keyword>
<dbReference type="Pfam" id="PF14399">
    <property type="entry name" value="BtrH_N"/>
    <property type="match status" value="1"/>
</dbReference>
<comment type="caution">
    <text evidence="3">The sequence shown here is derived from an EMBL/GenBank/DDBJ whole genome shotgun (WGS) entry which is preliminary data.</text>
</comment>
<evidence type="ECO:0000313" key="4">
    <source>
        <dbReference type="Proteomes" id="UP000749471"/>
    </source>
</evidence>
<organism evidence="3 4">
    <name type="scientific">Tissierella simiarum</name>
    <dbReference type="NCBI Taxonomy" id="2841534"/>
    <lineage>
        <taxon>Bacteria</taxon>
        <taxon>Bacillati</taxon>
        <taxon>Bacillota</taxon>
        <taxon>Tissierellia</taxon>
        <taxon>Tissierellales</taxon>
        <taxon>Tissierellaceae</taxon>
        <taxon>Tissierella</taxon>
    </lineage>
</organism>
<sequence>MSKRIMELEHKVCDYTCMWNGIEDLYQRKSGEAVPDYFFFCLSGIGNFVYLKFSRGNPKRMACWNDGRTKKMYQSICDTIGFKYKHIEGRKFEYAMKKAKEQIDEGKPVVLGCLDMYYLEYYPKFYYKEHIPIHYVLMVGYDDEEKCVYVYDCGIKDIQKISYGALEKALNIEKTSLSDKNAICYIEFNDELKSVREIAINGFRNKANQMLDSRVGFCGIHGMRKLSKEVERWQEELTKEEYEESLQHIVMYTGTIPILPSSLLMKEEADLIKHQAAREEYAVLMLQLGERYGFKEWIKASELFVKSGIVIQQMTDFIVEYLLEERAELDGLSYMIEQIADFEEEAYKWILKGVSHEA</sequence>
<dbReference type="Pfam" id="PF16169">
    <property type="entry name" value="DUF4872"/>
    <property type="match status" value="1"/>
</dbReference>
<evidence type="ECO:0000313" key="3">
    <source>
        <dbReference type="EMBL" id="MBU5438073.1"/>
    </source>
</evidence>
<protein>
    <submittedName>
        <fullName evidence="3">BtrH N-terminal domain-containing protein</fullName>
    </submittedName>
</protein>
<reference evidence="3 4" key="1">
    <citation type="submission" date="2021-06" db="EMBL/GenBank/DDBJ databases">
        <authorList>
            <person name="Sun Q."/>
            <person name="Li D."/>
        </authorList>
    </citation>
    <scope>NUCLEOTIDE SEQUENCE [LARGE SCALE GENOMIC DNA]</scope>
    <source>
        <strain evidence="3 4">MSJ-40</strain>
    </source>
</reference>
<dbReference type="EMBL" id="JAHLPM010000006">
    <property type="protein sequence ID" value="MBU5438073.1"/>
    <property type="molecule type" value="Genomic_DNA"/>
</dbReference>
<gene>
    <name evidence="3" type="ORF">KQI42_08645</name>
</gene>
<evidence type="ECO:0000259" key="1">
    <source>
        <dbReference type="Pfam" id="PF14399"/>
    </source>
</evidence>
<feature type="domain" description="DUF4872" evidence="2">
    <location>
        <begin position="173"/>
        <end position="252"/>
    </location>
</feature>
<proteinExistence type="predicted"/>
<dbReference type="InterPro" id="IPR026935">
    <property type="entry name" value="BtrH_N"/>
</dbReference>
<feature type="domain" description="Butirosin biosynthesis protein H N-terminal" evidence="1">
    <location>
        <begin position="17"/>
        <end position="153"/>
    </location>
</feature>
<dbReference type="InterPro" id="IPR032369">
    <property type="entry name" value="DUF4872"/>
</dbReference>
<name>A0ABS6E584_9FIRM</name>
<evidence type="ECO:0000259" key="2">
    <source>
        <dbReference type="Pfam" id="PF16169"/>
    </source>
</evidence>
<accession>A0ABS6E584</accession>